<evidence type="ECO:0000313" key="4">
    <source>
        <dbReference type="Proteomes" id="UP000761534"/>
    </source>
</evidence>
<dbReference type="EMBL" id="SWFS01000282">
    <property type="protein sequence ID" value="KAA8911506.1"/>
    <property type="molecule type" value="Genomic_DNA"/>
</dbReference>
<evidence type="ECO:0000313" key="3">
    <source>
        <dbReference type="EMBL" id="KAA8911506.1"/>
    </source>
</evidence>
<dbReference type="PANTHER" id="PTHR17630">
    <property type="entry name" value="DIENELACTONE HYDROLASE"/>
    <property type="match status" value="1"/>
</dbReference>
<accession>A0A642V7Y4</accession>
<evidence type="ECO:0000259" key="2">
    <source>
        <dbReference type="Pfam" id="PF01738"/>
    </source>
</evidence>
<dbReference type="Pfam" id="PF01738">
    <property type="entry name" value="DLH"/>
    <property type="match status" value="1"/>
</dbReference>
<reference evidence="3" key="1">
    <citation type="journal article" date="2019" name="G3 (Bethesda)">
        <title>Genome Assemblies of Two Rare Opportunistic Yeast Pathogens: Diutina rugosa (syn. Candida rugosa) and Trichomonascus ciferrii (syn. Candida ciferrii).</title>
        <authorList>
            <person name="Mixao V."/>
            <person name="Saus E."/>
            <person name="Hansen A.P."/>
            <person name="Lass-Florl C."/>
            <person name="Gabaldon T."/>
        </authorList>
    </citation>
    <scope>NUCLEOTIDE SEQUENCE</scope>
    <source>
        <strain evidence="3">CBS 4856</strain>
    </source>
</reference>
<sequence length="355" mass="39078">MAEEKGTSSDSVDKLDVREEEEQADDPYGDDSRKTVEEPEGESADETKPLGGDDESAGTSSKLNEEGEGEAAPPVPPKDEEHPKKGPSAGQKFVLSETGVEVYVSQHSVPKTKKLVILLTNSLGIASPNNMKLADLYSDKMDCPVIMPDLFDKDPIPTSGVVVDDDEPPETQEDGSALLNFFKNRAAGAVKGFLDEMWMAKHTYERTYPTLAATVAEIVEVFKPSSVAVIGYSFGGRYVMQLLEDHENNEWSSDEDLITVGASVHPSLLTVQDFGHVAKPLYFVSAADDEMLPDKLLSQGFDQLRRNKVDFDYLTISGERLPHGFAVPDDYPETLVGDRPYEVIDKVVEWISQRM</sequence>
<proteinExistence type="predicted"/>
<name>A0A642V7Y4_9ASCO</name>
<feature type="compositionally biased region" description="Acidic residues" evidence="1">
    <location>
        <begin position="18"/>
        <end position="29"/>
    </location>
</feature>
<dbReference type="Gene3D" id="3.40.50.1820">
    <property type="entry name" value="alpha/beta hydrolase"/>
    <property type="match status" value="1"/>
</dbReference>
<protein>
    <recommendedName>
        <fullName evidence="2">Dienelactone hydrolase domain-containing protein</fullName>
    </recommendedName>
</protein>
<feature type="region of interest" description="Disordered" evidence="1">
    <location>
        <begin position="1"/>
        <end position="90"/>
    </location>
</feature>
<dbReference type="InterPro" id="IPR002925">
    <property type="entry name" value="Dienelactn_hydro"/>
</dbReference>
<organism evidence="3 4">
    <name type="scientific">Trichomonascus ciferrii</name>
    <dbReference type="NCBI Taxonomy" id="44093"/>
    <lineage>
        <taxon>Eukaryota</taxon>
        <taxon>Fungi</taxon>
        <taxon>Dikarya</taxon>
        <taxon>Ascomycota</taxon>
        <taxon>Saccharomycotina</taxon>
        <taxon>Dipodascomycetes</taxon>
        <taxon>Dipodascales</taxon>
        <taxon>Trichomonascaceae</taxon>
        <taxon>Trichomonascus</taxon>
        <taxon>Trichomonascus ciferrii complex</taxon>
    </lineage>
</organism>
<dbReference type="Proteomes" id="UP000761534">
    <property type="component" value="Unassembled WGS sequence"/>
</dbReference>
<dbReference type="SUPFAM" id="SSF53474">
    <property type="entry name" value="alpha/beta-Hydrolases"/>
    <property type="match status" value="1"/>
</dbReference>
<feature type="compositionally biased region" description="Basic and acidic residues" evidence="1">
    <location>
        <begin position="1"/>
        <end position="17"/>
    </location>
</feature>
<dbReference type="InterPro" id="IPR029058">
    <property type="entry name" value="AB_hydrolase_fold"/>
</dbReference>
<comment type="caution">
    <text evidence="3">The sequence shown here is derived from an EMBL/GenBank/DDBJ whole genome shotgun (WGS) entry which is preliminary data.</text>
</comment>
<dbReference type="AlphaFoldDB" id="A0A642V7Y4"/>
<evidence type="ECO:0000256" key="1">
    <source>
        <dbReference type="SAM" id="MobiDB-lite"/>
    </source>
</evidence>
<dbReference type="GO" id="GO:0016787">
    <property type="term" value="F:hydrolase activity"/>
    <property type="evidence" value="ECO:0007669"/>
    <property type="project" value="InterPro"/>
</dbReference>
<keyword evidence="4" id="KW-1185">Reference proteome</keyword>
<dbReference type="VEuPathDB" id="FungiDB:TRICI_003793"/>
<gene>
    <name evidence="3" type="ORF">TRICI_003793</name>
</gene>
<dbReference type="PANTHER" id="PTHR17630:SF44">
    <property type="entry name" value="PROTEIN AIM2"/>
    <property type="match status" value="1"/>
</dbReference>
<dbReference type="OrthoDB" id="1393670at2759"/>
<feature type="domain" description="Dienelactone hydrolase" evidence="2">
    <location>
        <begin position="110"/>
        <end position="331"/>
    </location>
</feature>